<organism evidence="1">
    <name type="scientific">Thermocrinis ruber</name>
    <dbReference type="NCBI Taxonomy" id="75906"/>
    <lineage>
        <taxon>Bacteria</taxon>
        <taxon>Pseudomonadati</taxon>
        <taxon>Aquificota</taxon>
        <taxon>Aquificia</taxon>
        <taxon>Aquificales</taxon>
        <taxon>Aquificaceae</taxon>
        <taxon>Thermocrinis</taxon>
    </lineage>
</organism>
<protein>
    <submittedName>
        <fullName evidence="1">Uncharacterized protein</fullName>
    </submittedName>
</protein>
<gene>
    <name evidence="1" type="ORF">ENN04_05515</name>
</gene>
<dbReference type="AlphaFoldDB" id="A0A7C5SX74"/>
<accession>A0A7C5SX74</accession>
<proteinExistence type="predicted"/>
<sequence>MEEQTYAVPFALVGFFLTSKPIEESIRNDVTPEELEKLQEIISRLLFTEGVQVALYPSVVPPDQAEEAVDELEDMIFGEEE</sequence>
<dbReference type="EMBL" id="DSAC01000067">
    <property type="protein sequence ID" value="HHO74083.1"/>
    <property type="molecule type" value="Genomic_DNA"/>
</dbReference>
<name>A0A7C5SX74_9AQUI</name>
<evidence type="ECO:0000313" key="1">
    <source>
        <dbReference type="EMBL" id="HHO74083.1"/>
    </source>
</evidence>
<reference evidence="1" key="1">
    <citation type="journal article" date="2020" name="mSystems">
        <title>Genome- and Community-Level Interaction Insights into Carbon Utilization and Element Cycling Functions of Hydrothermarchaeota in Hydrothermal Sediment.</title>
        <authorList>
            <person name="Zhou Z."/>
            <person name="Liu Y."/>
            <person name="Xu W."/>
            <person name="Pan J."/>
            <person name="Luo Z.H."/>
            <person name="Li M."/>
        </authorList>
    </citation>
    <scope>NUCLEOTIDE SEQUENCE [LARGE SCALE GENOMIC DNA]</scope>
    <source>
        <strain evidence="1">SpSt-114</strain>
    </source>
</reference>
<comment type="caution">
    <text evidence="1">The sequence shown here is derived from an EMBL/GenBank/DDBJ whole genome shotgun (WGS) entry which is preliminary data.</text>
</comment>